<dbReference type="RefSeq" id="WP_212324903.1">
    <property type="nucleotide sequence ID" value="NZ_AP024463.1"/>
</dbReference>
<dbReference type="Proteomes" id="UP000678513">
    <property type="component" value="Chromosome"/>
</dbReference>
<feature type="transmembrane region" description="Helical" evidence="1">
    <location>
        <begin position="198"/>
        <end position="219"/>
    </location>
</feature>
<accession>A0ABX7Y704</accession>
<sequence length="484" mass="51903">MSDTSTWLIDLFEEQGATMHRLAVMLGAESESGHILRTSMLGLAKRSNRIVDPSARVEYLAEQVVHQARSARGQGHSLDLPEVADPRQEQIRRAVAALPTRLGEILVVSHYLSVFGPELAGVMRMTVRGCNQRLEEALDALRRAVGEPGPVSLPGVIESLSQELTAALRSSARLVQAPGTEMLEAELRSLKGAWVPRVPLLLVVVMVLLSLLLTIWLWGSLPAGRTQRTDVLPTATTTSQSVAPLSRALPSQVQGVPVYYVGRQDGKLHREFRNLAVSGDLASTVVNAILTVAPLDPDYSSGWNPGRVLGVSLEGSSLTINLSPDAFPSDESGEAVLQAIDQVVHAVTEVLGNPNLEVHFTSNGDSPPEAFRGGHRDRGQETLAKLWVDTPGNGSTVSAGTVVFSGVAQQGTGQPRVLVTDASETLLTSQYAQTEIDTDAAGWHGWSVSLSLDPGDYLVRVETTWTDDAGNSQVSQESRTITVQ</sequence>
<dbReference type="EMBL" id="CP072384">
    <property type="protein sequence ID" value="QUC08643.1"/>
    <property type="molecule type" value="Genomic_DNA"/>
</dbReference>
<keyword evidence="1" id="KW-1133">Transmembrane helix</keyword>
<name>A0ABX7Y704_9ACTN</name>
<reference evidence="2 3" key="1">
    <citation type="submission" date="2021-03" db="EMBL/GenBank/DDBJ databases">
        <title>Human Oral Microbial Genomes.</title>
        <authorList>
            <person name="Johnston C.D."/>
            <person name="Chen T."/>
            <person name="Dewhirst F.E."/>
        </authorList>
    </citation>
    <scope>NUCLEOTIDE SEQUENCE [LARGE SCALE GENOMIC DNA]</scope>
    <source>
        <strain evidence="2 3">DSMZ 100122</strain>
    </source>
</reference>
<keyword evidence="3" id="KW-1185">Reference proteome</keyword>
<evidence type="ECO:0000313" key="2">
    <source>
        <dbReference type="EMBL" id="QUC08643.1"/>
    </source>
</evidence>
<protein>
    <submittedName>
        <fullName evidence="2">GerMN domain-containing protein</fullName>
    </submittedName>
</protein>
<evidence type="ECO:0000256" key="1">
    <source>
        <dbReference type="SAM" id="Phobius"/>
    </source>
</evidence>
<proteinExistence type="predicted"/>
<keyword evidence="1" id="KW-0812">Transmembrane</keyword>
<evidence type="ECO:0000313" key="3">
    <source>
        <dbReference type="Proteomes" id="UP000678513"/>
    </source>
</evidence>
<organism evidence="2 3">
    <name type="scientific">Arachnia rubra</name>
    <dbReference type="NCBI Taxonomy" id="1547448"/>
    <lineage>
        <taxon>Bacteria</taxon>
        <taxon>Bacillati</taxon>
        <taxon>Actinomycetota</taxon>
        <taxon>Actinomycetes</taxon>
        <taxon>Propionibacteriales</taxon>
        <taxon>Propionibacteriaceae</taxon>
        <taxon>Arachnia</taxon>
    </lineage>
</organism>
<keyword evidence="1" id="KW-0472">Membrane</keyword>
<gene>
    <name evidence="2" type="ORF">J5A65_02530</name>
</gene>